<dbReference type="PANTHER" id="PTHR31900">
    <property type="entry name" value="F-BOX/RNI SUPERFAMILY PROTEIN-RELATED"/>
    <property type="match status" value="1"/>
</dbReference>
<dbReference type="SUPFAM" id="SSF81383">
    <property type="entry name" value="F-box domain"/>
    <property type="match status" value="2"/>
</dbReference>
<dbReference type="Pfam" id="PF00646">
    <property type="entry name" value="F-box"/>
    <property type="match status" value="2"/>
</dbReference>
<dbReference type="SUPFAM" id="SSF52047">
    <property type="entry name" value="RNI-like"/>
    <property type="match status" value="2"/>
</dbReference>
<dbReference type="EMBL" id="JAGKQM010000001">
    <property type="protein sequence ID" value="KAH0942363.1"/>
    <property type="molecule type" value="Genomic_DNA"/>
</dbReference>
<feature type="domain" description="FBD" evidence="2">
    <location>
        <begin position="841"/>
        <end position="916"/>
    </location>
</feature>
<dbReference type="Gene3D" id="3.80.10.10">
    <property type="entry name" value="Ribonuclease Inhibitor"/>
    <property type="match status" value="2"/>
</dbReference>
<keyword evidence="4" id="KW-1185">Reference proteome</keyword>
<dbReference type="InterPro" id="IPR036047">
    <property type="entry name" value="F-box-like_dom_sf"/>
</dbReference>
<dbReference type="InterPro" id="IPR032675">
    <property type="entry name" value="LRR_dom_sf"/>
</dbReference>
<name>A0ABQ8ELI5_BRANA</name>
<protein>
    <recommendedName>
        <fullName evidence="5">FBD domain-containing protein</fullName>
    </recommendedName>
</protein>
<gene>
    <name evidence="3" type="ORF">HID58_002000</name>
</gene>
<dbReference type="Pfam" id="PF08387">
    <property type="entry name" value="FBD"/>
    <property type="match status" value="2"/>
</dbReference>
<evidence type="ECO:0000259" key="1">
    <source>
        <dbReference type="SMART" id="SM00256"/>
    </source>
</evidence>
<evidence type="ECO:0000259" key="2">
    <source>
        <dbReference type="SMART" id="SM00579"/>
    </source>
</evidence>
<dbReference type="InterPro" id="IPR001810">
    <property type="entry name" value="F-box_dom"/>
</dbReference>
<sequence>SFLLMFVLGVCQDMDKISQLPDELLLKVLLFLPTKVAASTSILSTRWEFLWMWLPKLEYDHSMDERKSLSRFINLNMPLHRAPVIESLRLNFSHGYTGSVTPEDVRQWVALAVTRFLRELSLDLTLEVNPTKLPSSLYTCKSLVILELKGSNLVDVHRTSCLPSLKTLILQGVLYADQKSLHKLLSSCPVLEDLFVEQDGCESEHFLEAVSVIVPSLQRLTLKLCRGYFFHRLVINTPSLKYFKIEDYTYEHTNGIDDDDYFFYSDDMPKLEEMEVDSTYLDIQNFVCLITHVKRLSLCLPDQAENALYREGIVLSQLRRLKLCSCTINWSKLLVRLLKDSPNLQELEIHLDGAHTNICEDPPVCWENELACVPDCLLSSLQTFKWTRIYGSQKEVDLVKYVLSNARCLKTATILFRSSDSALEEDELEMVIQDLSLSSRGLKYITAGVKTIQYFAVFSDSLLLFVLGVSQDMDKISQLPDELLLKVLLFLPTKVAASTSILSKRWEFLWMWLPKLAYDDSMDEHNSLLDFITLNMPQHRAPVIESLRLSFSYGYKGSVTREDIRMWVAIAVTRFLHELSLDLTFEVNPTKLPSSLYTCKSLVILKLEEGILVDVPRTTCLPSLKTLLLHGVTYADQKSLHRLLSSCPVLDDLFVKHNGCESEQLKTFSVIVPSLQRLTLKICRGSFFKALVMNTPSLKYFKFTDYTCEHHDFSDTDFDFDFDYNGYSFYSDDMPKLEEMKVDSTYLDTENFVSLITYVKRLSLCIPDQAEKALYREGIVFSQLRRLKLCSCTINWSKLLVRLLKDSPNLQELEIHLDGAHTNICEDPPVCWENELACVPDCLLSSLQTFKWTRIYGSQKEVDLVKYVLSNARCLKTATILFRSSDSALEEDELEMVIQDLSLSSRGSKDVKLVFV</sequence>
<dbReference type="InterPro" id="IPR006566">
    <property type="entry name" value="FBD"/>
</dbReference>
<evidence type="ECO:0000313" key="4">
    <source>
        <dbReference type="Proteomes" id="UP000824890"/>
    </source>
</evidence>
<feature type="domain" description="FBD" evidence="2">
    <location>
        <begin position="375"/>
        <end position="445"/>
    </location>
</feature>
<evidence type="ECO:0008006" key="5">
    <source>
        <dbReference type="Google" id="ProtNLM"/>
    </source>
</evidence>
<feature type="domain" description="F-box" evidence="1">
    <location>
        <begin position="20"/>
        <end position="61"/>
    </location>
</feature>
<evidence type="ECO:0000313" key="3">
    <source>
        <dbReference type="EMBL" id="KAH0942363.1"/>
    </source>
</evidence>
<dbReference type="InterPro" id="IPR050232">
    <property type="entry name" value="FBL13/AtMIF1-like"/>
</dbReference>
<dbReference type="Proteomes" id="UP000824890">
    <property type="component" value="Unassembled WGS sequence"/>
</dbReference>
<accession>A0ABQ8ELI5</accession>
<dbReference type="Pfam" id="PF24758">
    <property type="entry name" value="LRR_At5g56370"/>
    <property type="match status" value="2"/>
</dbReference>
<dbReference type="SMART" id="SM00256">
    <property type="entry name" value="FBOX"/>
    <property type="match status" value="2"/>
</dbReference>
<organism evidence="3 4">
    <name type="scientific">Brassica napus</name>
    <name type="common">Rape</name>
    <dbReference type="NCBI Taxonomy" id="3708"/>
    <lineage>
        <taxon>Eukaryota</taxon>
        <taxon>Viridiplantae</taxon>
        <taxon>Streptophyta</taxon>
        <taxon>Embryophyta</taxon>
        <taxon>Tracheophyta</taxon>
        <taxon>Spermatophyta</taxon>
        <taxon>Magnoliopsida</taxon>
        <taxon>eudicotyledons</taxon>
        <taxon>Gunneridae</taxon>
        <taxon>Pentapetalae</taxon>
        <taxon>rosids</taxon>
        <taxon>malvids</taxon>
        <taxon>Brassicales</taxon>
        <taxon>Brassicaceae</taxon>
        <taxon>Brassiceae</taxon>
        <taxon>Brassica</taxon>
    </lineage>
</organism>
<dbReference type="InterPro" id="IPR055411">
    <property type="entry name" value="LRR_FXL15/At3g58940/PEG3-like"/>
</dbReference>
<feature type="domain" description="F-box" evidence="1">
    <location>
        <begin position="479"/>
        <end position="519"/>
    </location>
</feature>
<feature type="non-terminal residue" evidence="3">
    <location>
        <position position="1"/>
    </location>
</feature>
<dbReference type="PANTHER" id="PTHR31900:SF28">
    <property type="entry name" value="FBD DOMAIN-CONTAINING PROTEIN"/>
    <property type="match status" value="1"/>
</dbReference>
<proteinExistence type="predicted"/>
<dbReference type="SMART" id="SM00579">
    <property type="entry name" value="FBD"/>
    <property type="match status" value="2"/>
</dbReference>
<reference evidence="3 4" key="1">
    <citation type="submission" date="2021-05" db="EMBL/GenBank/DDBJ databases">
        <title>Genome Assembly of Synthetic Allotetraploid Brassica napus Reveals Homoeologous Exchanges between Subgenomes.</title>
        <authorList>
            <person name="Davis J.T."/>
        </authorList>
    </citation>
    <scope>NUCLEOTIDE SEQUENCE [LARGE SCALE GENOMIC DNA]</scope>
    <source>
        <strain evidence="4">cv. Da-Ae</strain>
        <tissue evidence="3">Seedling</tissue>
    </source>
</reference>
<comment type="caution">
    <text evidence="3">The sequence shown here is derived from an EMBL/GenBank/DDBJ whole genome shotgun (WGS) entry which is preliminary data.</text>
</comment>